<reference evidence="1" key="3">
    <citation type="submission" date="2020-02" db="EMBL/GenBank/DDBJ databases">
        <authorList>
            <person name="Sarangi A.N."/>
            <person name="Ghosh S."/>
            <person name="Mukherjee M."/>
            <person name="Tripathy S."/>
        </authorList>
    </citation>
    <scope>NUCLEOTIDE SEQUENCE</scope>
    <source>
        <strain evidence="1">BDU141951</strain>
    </source>
</reference>
<dbReference type="Gene3D" id="3.40.50.300">
    <property type="entry name" value="P-loop containing nucleotide triphosphate hydrolases"/>
    <property type="match status" value="1"/>
</dbReference>
<protein>
    <submittedName>
        <fullName evidence="1">AAA family ATPase</fullName>
    </submittedName>
</protein>
<dbReference type="PIRSF" id="PIRSF037081">
    <property type="entry name" value="P-loop_All4644_prd"/>
    <property type="match status" value="1"/>
</dbReference>
<dbReference type="GO" id="GO:0016301">
    <property type="term" value="F:kinase activity"/>
    <property type="evidence" value="ECO:0007669"/>
    <property type="project" value="TreeGrafter"/>
</dbReference>
<organism evidence="1">
    <name type="scientific">Lyngbya confervoides BDU141951</name>
    <dbReference type="NCBI Taxonomy" id="1574623"/>
    <lineage>
        <taxon>Bacteria</taxon>
        <taxon>Bacillati</taxon>
        <taxon>Cyanobacteriota</taxon>
        <taxon>Cyanophyceae</taxon>
        <taxon>Oscillatoriophycideae</taxon>
        <taxon>Oscillatoriales</taxon>
        <taxon>Microcoleaceae</taxon>
        <taxon>Lyngbya</taxon>
    </lineage>
</organism>
<dbReference type="AlphaFoldDB" id="A0A0C1YGS8"/>
<dbReference type="EMBL" id="JTHE02000003">
    <property type="protein sequence ID" value="NEV68012.1"/>
    <property type="molecule type" value="Genomic_DNA"/>
</dbReference>
<name>A0A0C1YGS8_9CYAN</name>
<evidence type="ECO:0000313" key="1">
    <source>
        <dbReference type="EMBL" id="NEV68012.1"/>
    </source>
</evidence>
<dbReference type="Pfam" id="PF13671">
    <property type="entry name" value="AAA_33"/>
    <property type="match status" value="1"/>
</dbReference>
<dbReference type="GO" id="GO:0000049">
    <property type="term" value="F:tRNA binding"/>
    <property type="evidence" value="ECO:0007669"/>
    <property type="project" value="TreeGrafter"/>
</dbReference>
<dbReference type="SUPFAM" id="SSF52540">
    <property type="entry name" value="P-loop containing nucleoside triphosphate hydrolases"/>
    <property type="match status" value="1"/>
</dbReference>
<dbReference type="InterPro" id="IPR017101">
    <property type="entry name" value="P-loop_ATP/GTP-bd_All4644_prd"/>
</dbReference>
<reference evidence="1" key="1">
    <citation type="submission" date="2014-11" db="EMBL/GenBank/DDBJ databases">
        <authorList>
            <person name="Malar M.C."/>
            <person name="Sen D."/>
            <person name="Tripathy S."/>
        </authorList>
    </citation>
    <scope>NUCLEOTIDE SEQUENCE</scope>
    <source>
        <strain evidence="1">BDU141951</strain>
    </source>
</reference>
<reference evidence="1" key="2">
    <citation type="journal article" date="2015" name="Genome Announc.">
        <title>Draft Genome Sequence of Filamentous Marine Cyanobacterium Lyngbya confervoides Strain BDU141951.</title>
        <authorList>
            <person name="Chandrababunaidu M.M."/>
            <person name="Sen D."/>
            <person name="Tripathy S."/>
        </authorList>
    </citation>
    <scope>NUCLEOTIDE SEQUENCE</scope>
    <source>
        <strain evidence="1">BDU141951</strain>
    </source>
</reference>
<accession>A0A0C1YGS8</accession>
<dbReference type="PANTHER" id="PTHR20873:SF0">
    <property type="entry name" value="L-SERYL-TRNA(SEC) KINASE"/>
    <property type="match status" value="1"/>
</dbReference>
<comment type="caution">
    <text evidence="1">The sequence shown here is derived from an EMBL/GenBank/DDBJ whole genome shotgun (WGS) entry which is preliminary data.</text>
</comment>
<proteinExistence type="predicted"/>
<gene>
    <name evidence="1" type="ORF">QQ91_012895</name>
</gene>
<dbReference type="InterPro" id="IPR027417">
    <property type="entry name" value="P-loop_NTPase"/>
</dbReference>
<sequence length="162" mass="18006">MSTAPDVSLWLLIGLPGSGKSTWARHFLQTAPAIAYISTDQIRGELFGNEATQGPWPQVWGQGTYQMREAVRQSQEGELHGALYDATNVRRRDRRRVMQTAQSLGFTRLLAVWFDVPLGICLQRNQGRSRQVPPAVIATMSRQLAGAPPQPEEGFAAIYRLS</sequence>
<dbReference type="InterPro" id="IPR052648">
    <property type="entry name" value="Ser-tRNA(Sec)_kinase"/>
</dbReference>
<dbReference type="PANTHER" id="PTHR20873">
    <property type="entry name" value="L-SERYL-TRNA(SEC) KINASE"/>
    <property type="match status" value="1"/>
</dbReference>